<dbReference type="RefSeq" id="WP_339097848.1">
    <property type="nucleotide sequence ID" value="NZ_CP149783.1"/>
</dbReference>
<organism evidence="1">
    <name type="scientific">Deinococcus sp. VB142</name>
    <dbReference type="NCBI Taxonomy" id="3112952"/>
    <lineage>
        <taxon>Bacteria</taxon>
        <taxon>Thermotogati</taxon>
        <taxon>Deinococcota</taxon>
        <taxon>Deinococci</taxon>
        <taxon>Deinococcales</taxon>
        <taxon>Deinococcaceae</taxon>
        <taxon>Deinococcus</taxon>
    </lineage>
</organism>
<dbReference type="EMBL" id="CP149783">
    <property type="protein sequence ID" value="WYF46371.1"/>
    <property type="molecule type" value="Genomic_DNA"/>
</dbReference>
<dbReference type="AlphaFoldDB" id="A0AAU6Q7N6"/>
<reference evidence="1" key="1">
    <citation type="submission" date="2024-03" db="EMBL/GenBank/DDBJ databases">
        <title>Deinococcus weizhi sp. nov., isolated from human skin.</title>
        <authorList>
            <person name="Wei Z."/>
            <person name="Tian F."/>
            <person name="Yang C."/>
            <person name="Xin L.T."/>
            <person name="Wen Z.J."/>
            <person name="Lan K.C."/>
            <person name="Yu L."/>
            <person name="Zhe W."/>
            <person name="Dan F.D."/>
            <person name="Jun W."/>
            <person name="Rui Z."/>
            <person name="Yong X.J."/>
            <person name="Ting Y."/>
            <person name="Wei X."/>
            <person name="Xu Z.G."/>
            <person name="Xin Z."/>
            <person name="Dong F.G."/>
            <person name="Ni X.M."/>
            <person name="Zheng M.G."/>
            <person name="Chun Y."/>
            <person name="Qian W.X."/>
        </authorList>
    </citation>
    <scope>NUCLEOTIDE SEQUENCE</scope>
    <source>
        <strain evidence="1">VB142</strain>
    </source>
</reference>
<accession>A0AAU6Q7N6</accession>
<sequence>MTQEQMLAVCSVLLCAETIVWHLEWKAKYEAMENVGSCVYAAIEQKAINQALKELQRRVAVVKDMNLTEQWQHQQVLALKAQQA</sequence>
<proteinExistence type="predicted"/>
<protein>
    <submittedName>
        <fullName evidence="1">Uncharacterized protein</fullName>
    </submittedName>
</protein>
<gene>
    <name evidence="1" type="ORF">WDJ50_15025</name>
</gene>
<evidence type="ECO:0000313" key="1">
    <source>
        <dbReference type="EMBL" id="WYF46371.1"/>
    </source>
</evidence>
<name>A0AAU6Q7N6_9DEIO</name>